<evidence type="ECO:0000313" key="1">
    <source>
        <dbReference type="EMBL" id="GEZ95345.1"/>
    </source>
</evidence>
<dbReference type="AlphaFoldDB" id="A0A699IY67"/>
<name>A0A699IY67_TANCI</name>
<gene>
    <name evidence="1" type="ORF">Tci_567318</name>
</gene>
<comment type="caution">
    <text evidence="1">The sequence shown here is derived from an EMBL/GenBank/DDBJ whole genome shotgun (WGS) entry which is preliminary data.</text>
</comment>
<proteinExistence type="predicted"/>
<protein>
    <submittedName>
        <fullName evidence="1">Uncharacterized protein</fullName>
    </submittedName>
</protein>
<sequence length="168" mass="18272">SQISDNSRTRLGSASYNIVTPQPTGLFVPSTIDLSNSSLEEFQHPEFKGYRPKATVLTKSRIVPISTARQSSLRAATPISAARPINIASSKPLVNVAKPKQNPLKKSHSLSRRTFYQQTALKNRNLNNKINTAKVNSVNTAKGNRVTSAVKKQTINAVKSSACLVLET</sequence>
<organism evidence="1">
    <name type="scientific">Tanacetum cinerariifolium</name>
    <name type="common">Dalmatian daisy</name>
    <name type="synonym">Chrysanthemum cinerariifolium</name>
    <dbReference type="NCBI Taxonomy" id="118510"/>
    <lineage>
        <taxon>Eukaryota</taxon>
        <taxon>Viridiplantae</taxon>
        <taxon>Streptophyta</taxon>
        <taxon>Embryophyta</taxon>
        <taxon>Tracheophyta</taxon>
        <taxon>Spermatophyta</taxon>
        <taxon>Magnoliopsida</taxon>
        <taxon>eudicotyledons</taxon>
        <taxon>Gunneridae</taxon>
        <taxon>Pentapetalae</taxon>
        <taxon>asterids</taxon>
        <taxon>campanulids</taxon>
        <taxon>Asterales</taxon>
        <taxon>Asteraceae</taxon>
        <taxon>Asteroideae</taxon>
        <taxon>Anthemideae</taxon>
        <taxon>Anthemidinae</taxon>
        <taxon>Tanacetum</taxon>
    </lineage>
</organism>
<accession>A0A699IY67</accession>
<feature type="non-terminal residue" evidence="1">
    <location>
        <position position="1"/>
    </location>
</feature>
<reference evidence="1" key="1">
    <citation type="journal article" date="2019" name="Sci. Rep.">
        <title>Draft genome of Tanacetum cinerariifolium, the natural source of mosquito coil.</title>
        <authorList>
            <person name="Yamashiro T."/>
            <person name="Shiraishi A."/>
            <person name="Satake H."/>
            <person name="Nakayama K."/>
        </authorList>
    </citation>
    <scope>NUCLEOTIDE SEQUENCE</scope>
</reference>
<dbReference type="EMBL" id="BKCJ010346979">
    <property type="protein sequence ID" value="GEZ95345.1"/>
    <property type="molecule type" value="Genomic_DNA"/>
</dbReference>